<comment type="caution">
    <text evidence="2">The sequence shown here is derived from an EMBL/GenBank/DDBJ whole genome shotgun (WGS) entry which is preliminary data.</text>
</comment>
<feature type="transmembrane region" description="Helical" evidence="1">
    <location>
        <begin position="233"/>
        <end position="252"/>
    </location>
</feature>
<feature type="transmembrane region" description="Helical" evidence="1">
    <location>
        <begin position="327"/>
        <end position="349"/>
    </location>
</feature>
<dbReference type="EMBL" id="PFWU01000042">
    <property type="protein sequence ID" value="PJA45378.1"/>
    <property type="molecule type" value="Genomic_DNA"/>
</dbReference>
<feature type="transmembrane region" description="Helical" evidence="1">
    <location>
        <begin position="134"/>
        <end position="151"/>
    </location>
</feature>
<evidence type="ECO:0000313" key="2">
    <source>
        <dbReference type="EMBL" id="PJA45378.1"/>
    </source>
</evidence>
<dbReference type="Proteomes" id="UP000229385">
    <property type="component" value="Unassembled WGS sequence"/>
</dbReference>
<protein>
    <recommendedName>
        <fullName evidence="4">Glycosyltransferase RgtA/B/C/D-like domain-containing protein</fullName>
    </recommendedName>
</protein>
<feature type="transmembrane region" description="Helical" evidence="1">
    <location>
        <begin position="12"/>
        <end position="29"/>
    </location>
</feature>
<keyword evidence="1" id="KW-0812">Transmembrane</keyword>
<feature type="transmembrane region" description="Helical" evidence="1">
    <location>
        <begin position="369"/>
        <end position="389"/>
    </location>
</feature>
<accession>A0A2M7XBV8</accession>
<feature type="transmembrane region" description="Helical" evidence="1">
    <location>
        <begin position="303"/>
        <end position="320"/>
    </location>
</feature>
<dbReference type="AlphaFoldDB" id="A0A2M7XBV8"/>
<feature type="transmembrane region" description="Helical" evidence="1">
    <location>
        <begin position="93"/>
        <end position="122"/>
    </location>
</feature>
<name>A0A2M7XBV8_9BACT</name>
<sequence length="533" mass="60193">MASKPFRHWTQWVFAAAAILFFFGSLILVNPSNLYVSPDETANAFFGTRFSETGSFSTDVNELSLILGDRIHPRSTVSHEGMLKPGSFLGLPFLYGLIAMVLGSWVFWVLTPLMAIVAAEAWRRIMQHLMSPELATLSAGIFLLHPALWYYSARGLMHNVLFVSVLVIGVWMLVDRPVRQKKKVHWLNDPLGGFLLMLALMVRTSELWWVIGLALIGGLVFFPRLSFRRVGNVFLGVLVGAVLMLGANTLVYGGPFVTGYTVGLENVSIDLTAGDSVDGVAIFPFGIHPRSAWLHFNAYGVQLFWWLSVLTVLGVFTFLADKKRRLWRWVFTMSFVLIGAWLVLMYGSWEIHDNPDPSQITMANSYVRYWLPMYLMSSVFVASAIGWMIQRGRTPIAKGLFVGGFCLFLLGLSINTTFVHGDDALLQARQSLLTSSEIQASVLSLVEADAVVIVDRADKLFFPHRNVWYPLRDEATYDAMPILVEHGPLYYYGITFPDVDLTYLNESRLKRMGLQIERLETYHLESLYRIYPE</sequence>
<feature type="transmembrane region" description="Helical" evidence="1">
    <location>
        <begin position="401"/>
        <end position="421"/>
    </location>
</feature>
<reference evidence="3" key="1">
    <citation type="submission" date="2017-09" db="EMBL/GenBank/DDBJ databases">
        <title>Depth-based differentiation of microbial function through sediment-hosted aquifers and enrichment of novel symbionts in the deep terrestrial subsurface.</title>
        <authorList>
            <person name="Probst A.J."/>
            <person name="Ladd B."/>
            <person name="Jarett J.K."/>
            <person name="Geller-Mcgrath D.E."/>
            <person name="Sieber C.M.K."/>
            <person name="Emerson J.B."/>
            <person name="Anantharaman K."/>
            <person name="Thomas B.C."/>
            <person name="Malmstrom R."/>
            <person name="Stieglmeier M."/>
            <person name="Klingl A."/>
            <person name="Woyke T."/>
            <person name="Ryan C.M."/>
            <person name="Banfield J.F."/>
        </authorList>
    </citation>
    <scope>NUCLEOTIDE SEQUENCE [LARGE SCALE GENOMIC DNA]</scope>
</reference>
<evidence type="ECO:0000313" key="3">
    <source>
        <dbReference type="Proteomes" id="UP000229385"/>
    </source>
</evidence>
<feature type="transmembrane region" description="Helical" evidence="1">
    <location>
        <begin position="208"/>
        <end position="226"/>
    </location>
</feature>
<proteinExistence type="predicted"/>
<feature type="transmembrane region" description="Helical" evidence="1">
    <location>
        <begin position="186"/>
        <end position="202"/>
    </location>
</feature>
<feature type="transmembrane region" description="Helical" evidence="1">
    <location>
        <begin position="157"/>
        <end position="174"/>
    </location>
</feature>
<organism evidence="2 3">
    <name type="scientific">Candidatus Uhrbacteria bacterium CG_4_9_14_3_um_filter_50_9</name>
    <dbReference type="NCBI Taxonomy" id="1975035"/>
    <lineage>
        <taxon>Bacteria</taxon>
        <taxon>Candidatus Uhriibacteriota</taxon>
    </lineage>
</organism>
<keyword evidence="1" id="KW-1133">Transmembrane helix</keyword>
<keyword evidence="1" id="KW-0472">Membrane</keyword>
<gene>
    <name evidence="2" type="ORF">CO174_03585</name>
</gene>
<evidence type="ECO:0000256" key="1">
    <source>
        <dbReference type="SAM" id="Phobius"/>
    </source>
</evidence>
<evidence type="ECO:0008006" key="4">
    <source>
        <dbReference type="Google" id="ProtNLM"/>
    </source>
</evidence>